<comment type="subcellular location">
    <subcellularLocation>
        <location evidence="1">Cell membrane</location>
        <topology evidence="1">Multi-pass membrane protein</topology>
    </subcellularLocation>
</comment>
<dbReference type="PANTHER" id="PTHR42718:SF9">
    <property type="entry name" value="MAJOR FACILITATOR SUPERFAMILY MULTIDRUG TRANSPORTER MFSC"/>
    <property type="match status" value="1"/>
</dbReference>
<feature type="transmembrane region" description="Helical" evidence="6">
    <location>
        <begin position="142"/>
        <end position="160"/>
    </location>
</feature>
<feature type="transmembrane region" description="Helical" evidence="6">
    <location>
        <begin position="408"/>
        <end position="426"/>
    </location>
</feature>
<evidence type="ECO:0000259" key="7">
    <source>
        <dbReference type="PROSITE" id="PS50850"/>
    </source>
</evidence>
<dbReference type="CDD" id="cd17504">
    <property type="entry name" value="MFS_MMR_MDR_like"/>
    <property type="match status" value="1"/>
</dbReference>
<feature type="transmembrane region" description="Helical" evidence="6">
    <location>
        <begin position="310"/>
        <end position="331"/>
    </location>
</feature>
<evidence type="ECO:0000256" key="6">
    <source>
        <dbReference type="SAM" id="Phobius"/>
    </source>
</evidence>
<feature type="transmembrane region" description="Helical" evidence="6">
    <location>
        <begin position="20"/>
        <end position="42"/>
    </location>
</feature>
<evidence type="ECO:0000313" key="8">
    <source>
        <dbReference type="EMBL" id="MFC6152083.1"/>
    </source>
</evidence>
<dbReference type="InterPro" id="IPR036259">
    <property type="entry name" value="MFS_trans_sf"/>
</dbReference>
<dbReference type="PROSITE" id="PS50850">
    <property type="entry name" value="MFS"/>
    <property type="match status" value="1"/>
</dbReference>
<evidence type="ECO:0000256" key="1">
    <source>
        <dbReference type="ARBA" id="ARBA00004651"/>
    </source>
</evidence>
<comment type="caution">
    <text evidence="8">The sequence shown here is derived from an EMBL/GenBank/DDBJ whole genome shotgun (WGS) entry which is preliminary data.</text>
</comment>
<feature type="transmembrane region" description="Helical" evidence="6">
    <location>
        <begin position="110"/>
        <end position="130"/>
    </location>
</feature>
<proteinExistence type="predicted"/>
<feature type="transmembrane region" description="Helical" evidence="6">
    <location>
        <begin position="273"/>
        <end position="290"/>
    </location>
</feature>
<dbReference type="Proteomes" id="UP001596098">
    <property type="component" value="Unassembled WGS sequence"/>
</dbReference>
<evidence type="ECO:0000256" key="5">
    <source>
        <dbReference type="ARBA" id="ARBA00023136"/>
    </source>
</evidence>
<dbReference type="SUPFAM" id="SSF103473">
    <property type="entry name" value="MFS general substrate transporter"/>
    <property type="match status" value="1"/>
</dbReference>
<accession>A0ABW1QSS8</accession>
<evidence type="ECO:0000256" key="3">
    <source>
        <dbReference type="ARBA" id="ARBA00022692"/>
    </source>
</evidence>
<protein>
    <submittedName>
        <fullName evidence="8">MFS transporter</fullName>
    </submittedName>
</protein>
<keyword evidence="9" id="KW-1185">Reference proteome</keyword>
<evidence type="ECO:0000256" key="4">
    <source>
        <dbReference type="ARBA" id="ARBA00022989"/>
    </source>
</evidence>
<evidence type="ECO:0000256" key="2">
    <source>
        <dbReference type="ARBA" id="ARBA00022448"/>
    </source>
</evidence>
<dbReference type="InterPro" id="IPR011701">
    <property type="entry name" value="MFS"/>
</dbReference>
<name>A0ABW1QSS8_9ACTN</name>
<feature type="transmembrane region" description="Helical" evidence="6">
    <location>
        <begin position="446"/>
        <end position="467"/>
    </location>
</feature>
<keyword evidence="3 6" id="KW-0812">Transmembrane</keyword>
<feature type="transmembrane region" description="Helical" evidence="6">
    <location>
        <begin position="375"/>
        <end position="396"/>
    </location>
</feature>
<dbReference type="PRINTS" id="PR01036">
    <property type="entry name" value="TCRTETB"/>
</dbReference>
<keyword evidence="5 6" id="KW-0472">Membrane</keyword>
<organism evidence="8 9">
    <name type="scientific">Nocardioides yefusunii</name>
    <dbReference type="NCBI Taxonomy" id="2500546"/>
    <lineage>
        <taxon>Bacteria</taxon>
        <taxon>Bacillati</taxon>
        <taxon>Actinomycetota</taxon>
        <taxon>Actinomycetes</taxon>
        <taxon>Propionibacteriales</taxon>
        <taxon>Nocardioidaceae</taxon>
        <taxon>Nocardioides</taxon>
    </lineage>
</organism>
<feature type="transmembrane region" description="Helical" evidence="6">
    <location>
        <begin position="172"/>
        <end position="192"/>
    </location>
</feature>
<keyword evidence="4 6" id="KW-1133">Transmembrane helix</keyword>
<dbReference type="Pfam" id="PF07690">
    <property type="entry name" value="MFS_1"/>
    <property type="match status" value="1"/>
</dbReference>
<keyword evidence="2" id="KW-0813">Transport</keyword>
<feature type="domain" description="Major facilitator superfamily (MFS) profile" evidence="7">
    <location>
        <begin position="19"/>
        <end position="470"/>
    </location>
</feature>
<dbReference type="PANTHER" id="PTHR42718">
    <property type="entry name" value="MAJOR FACILITATOR SUPERFAMILY MULTIDRUG TRANSPORTER MFSC"/>
    <property type="match status" value="1"/>
</dbReference>
<dbReference type="RefSeq" id="WP_128220095.1">
    <property type="nucleotide sequence ID" value="NZ_CP034929.1"/>
</dbReference>
<feature type="transmembrane region" description="Helical" evidence="6">
    <location>
        <begin position="85"/>
        <end position="104"/>
    </location>
</feature>
<gene>
    <name evidence="8" type="ORF">ACFPWU_00165</name>
</gene>
<reference evidence="9" key="1">
    <citation type="journal article" date="2019" name="Int. J. Syst. Evol. Microbiol.">
        <title>The Global Catalogue of Microorganisms (GCM) 10K type strain sequencing project: providing services to taxonomists for standard genome sequencing and annotation.</title>
        <authorList>
            <consortium name="The Broad Institute Genomics Platform"/>
            <consortium name="The Broad Institute Genome Sequencing Center for Infectious Disease"/>
            <person name="Wu L."/>
            <person name="Ma J."/>
        </authorList>
    </citation>
    <scope>NUCLEOTIDE SEQUENCE [LARGE SCALE GENOMIC DNA]</scope>
    <source>
        <strain evidence="9">DFY28</strain>
    </source>
</reference>
<dbReference type="Gene3D" id="1.20.1250.20">
    <property type="entry name" value="MFS general substrate transporter like domains"/>
    <property type="match status" value="2"/>
</dbReference>
<evidence type="ECO:0000313" key="9">
    <source>
        <dbReference type="Proteomes" id="UP001596098"/>
    </source>
</evidence>
<feature type="transmembrane region" description="Helical" evidence="6">
    <location>
        <begin position="343"/>
        <end position="369"/>
    </location>
</feature>
<dbReference type="EMBL" id="JBHSQI010000001">
    <property type="protein sequence ID" value="MFC6152083.1"/>
    <property type="molecule type" value="Genomic_DNA"/>
</dbReference>
<sequence>MSSSPTPSGATDARRVGPVVPVLAFSGILAAMMQSVITPLISDLPEILDTSASNAAWVVTATLLVGAVCMPIAGRLGDMYGKRRMIVVCTVPLALGSAICALSTALVPMLVGRCLQGMGMGIVALAVSLIREVVSAEKVSASLALVSASLGIGSGLGMPLSAAVSQYANWRVMFWICTALAALAAVAVIKVVPEGKISAKGQTFDGPGAVGLAVGLISLLLGVSKGADWGWTSGATLGSFTVAVVALLVWGWWELRATSPLVDLRTTARPQVLTTNAASLFVGFGMYVSMLVTPQIMMLPTSTGYGLGQSMLACGMWMLPGGLIQVFLSPVGGKLLDLRGPKFTLILGSGIIAVGYVVAMFSMSAAWSLMISHTVVKAGVGIAYGAMPTLIMGGVPRTEVAAANGFNSLMRTLGTSTGAAVIGVVLAQTTVRFGDADLVSQHGARIGYGIGIGVGVVAAAIAVLIPLTRRPKAVDADANRA</sequence>
<feature type="transmembrane region" description="Helical" evidence="6">
    <location>
        <begin position="229"/>
        <end position="253"/>
    </location>
</feature>
<dbReference type="InterPro" id="IPR020846">
    <property type="entry name" value="MFS_dom"/>
</dbReference>
<feature type="transmembrane region" description="Helical" evidence="6">
    <location>
        <begin position="54"/>
        <end position="73"/>
    </location>
</feature>
<feature type="transmembrane region" description="Helical" evidence="6">
    <location>
        <begin position="204"/>
        <end position="223"/>
    </location>
</feature>